<dbReference type="Pfam" id="PF04686">
    <property type="entry name" value="SsgA"/>
    <property type="match status" value="1"/>
</dbReference>
<feature type="region of interest" description="Disordered" evidence="7">
    <location>
        <begin position="136"/>
        <end position="181"/>
    </location>
</feature>
<proteinExistence type="inferred from homology"/>
<reference evidence="9" key="1">
    <citation type="journal article" date="2019" name="Int. J. Syst. Evol. Microbiol.">
        <title>The Global Catalogue of Microorganisms (GCM) 10K type strain sequencing project: providing services to taxonomists for standard genome sequencing and annotation.</title>
        <authorList>
            <consortium name="The Broad Institute Genomics Platform"/>
            <consortium name="The Broad Institute Genome Sequencing Center for Infectious Disease"/>
            <person name="Wu L."/>
            <person name="Ma J."/>
        </authorList>
    </citation>
    <scope>NUCLEOTIDE SEQUENCE [LARGE SCALE GENOMIC DNA]</scope>
    <source>
        <strain evidence="9">JCM 12696</strain>
    </source>
</reference>
<evidence type="ECO:0008006" key="10">
    <source>
        <dbReference type="Google" id="ProtNLM"/>
    </source>
</evidence>
<evidence type="ECO:0000256" key="6">
    <source>
        <dbReference type="ARBA" id="ARBA00023306"/>
    </source>
</evidence>
<comment type="subcellular location">
    <subcellularLocation>
        <location evidence="1">Cell septum</location>
    </subcellularLocation>
</comment>
<evidence type="ECO:0000256" key="4">
    <source>
        <dbReference type="ARBA" id="ARBA00022969"/>
    </source>
</evidence>
<sequence>MSPTVEQPAKARLITDAPWPRTVSVLLRYDGEDPLALRIVFPPEVSRDQGEVVWAFARDLLEAGLLLPCGDGDVEVWPCGRAQTVVEFHSPDGVAVVQFDSAPLRRFLRSCSATAPAEVEANAGAKAGAGARARAAEVSGSGLDTHADVGTDTDTGTDADADEAATPKAGHSTRAAASGVG</sequence>
<dbReference type="RefSeq" id="WP_344281375.1">
    <property type="nucleotide sequence ID" value="NZ_BAAAKV010000054.1"/>
</dbReference>
<organism evidence="8 9">
    <name type="scientific">Streptomyces hebeiensis</name>
    <dbReference type="NCBI Taxonomy" id="229486"/>
    <lineage>
        <taxon>Bacteria</taxon>
        <taxon>Bacillati</taxon>
        <taxon>Actinomycetota</taxon>
        <taxon>Actinomycetes</taxon>
        <taxon>Kitasatosporales</taxon>
        <taxon>Streptomycetaceae</taxon>
        <taxon>Streptomyces</taxon>
    </lineage>
</organism>
<gene>
    <name evidence="8" type="ORF">GCM10009654_51820</name>
</gene>
<evidence type="ECO:0000256" key="7">
    <source>
        <dbReference type="SAM" id="MobiDB-lite"/>
    </source>
</evidence>
<evidence type="ECO:0000256" key="3">
    <source>
        <dbReference type="ARBA" id="ARBA00022618"/>
    </source>
</evidence>
<evidence type="ECO:0000256" key="2">
    <source>
        <dbReference type="ARBA" id="ARBA00009323"/>
    </source>
</evidence>
<dbReference type="InterPro" id="IPR006776">
    <property type="entry name" value="SsgB"/>
</dbReference>
<keyword evidence="5" id="KW-0717">Septation</keyword>
<comment type="caution">
    <text evidence="8">The sequence shown here is derived from an EMBL/GenBank/DDBJ whole genome shotgun (WGS) entry which is preliminary data.</text>
</comment>
<keyword evidence="3" id="KW-0132">Cell division</keyword>
<keyword evidence="4" id="KW-0749">Sporulation</keyword>
<name>A0ABP4FPL5_9ACTN</name>
<dbReference type="Gene3D" id="2.30.31.20">
    <property type="entry name" value="Sporulation-specific cell division protein SsgB"/>
    <property type="match status" value="1"/>
</dbReference>
<keyword evidence="6" id="KW-0131">Cell cycle</keyword>
<evidence type="ECO:0000256" key="1">
    <source>
        <dbReference type="ARBA" id="ARBA00004431"/>
    </source>
</evidence>
<keyword evidence="9" id="KW-1185">Reference proteome</keyword>
<comment type="similarity">
    <text evidence="2">Belongs to the SsgA family.</text>
</comment>
<accession>A0ABP4FPL5</accession>
<dbReference type="InterPro" id="IPR038658">
    <property type="entry name" value="SsgB_sf"/>
</dbReference>
<evidence type="ECO:0000313" key="9">
    <source>
        <dbReference type="Proteomes" id="UP001501371"/>
    </source>
</evidence>
<evidence type="ECO:0000256" key="5">
    <source>
        <dbReference type="ARBA" id="ARBA00023210"/>
    </source>
</evidence>
<protein>
    <recommendedName>
        <fullName evidence="10">SsgA family sporulation/cell division regulator</fullName>
    </recommendedName>
</protein>
<dbReference type="Proteomes" id="UP001501371">
    <property type="component" value="Unassembled WGS sequence"/>
</dbReference>
<feature type="compositionally biased region" description="Low complexity" evidence="7">
    <location>
        <begin position="136"/>
        <end position="154"/>
    </location>
</feature>
<evidence type="ECO:0000313" key="8">
    <source>
        <dbReference type="EMBL" id="GAA1187843.1"/>
    </source>
</evidence>
<dbReference type="EMBL" id="BAAAKV010000054">
    <property type="protein sequence ID" value="GAA1187843.1"/>
    <property type="molecule type" value="Genomic_DNA"/>
</dbReference>